<sequence>MAKFNTLDDYLAALNPDSPDSTPAITAQEIHDELALWSGAQFHFDNSATTGQAQQSSSNMYAAATALSLVPPSNYLFNANAAAGVPSSQGVGVPALSPLDFFALSQQTQERALQQQQLQQAGLRSSTTAAAATQNLFSQLNGTYNPLLNLLASHPGTPITATNPAVLMAPMSHRPAPVAVDTAFPSIAPHPTSSPPTAAAESKPSTVKPAKNPSPRSAAAKSSNPGGALTSPTKSRPTPIKTSAAASSLSATTTPSDPTGTAVKRDRDQVNPEAPDDEDQNHTEEDKRRRNTAASARFRAKKKLREQALERTAEEMTHKADVLEKRVRELETEIRWLRNLVTEKDPALLASLAQRGPAGMTAAQYADAGDVTLADNSTLAGSNRYQQPSPYRHREEAKAATAGYSGDQALAPKRPRLLPSSANGNSAST</sequence>
<dbReference type="Proteomes" id="UP001150569">
    <property type="component" value="Unassembled WGS sequence"/>
</dbReference>
<dbReference type="SUPFAM" id="SSF57959">
    <property type="entry name" value="Leucine zipper domain"/>
    <property type="match status" value="1"/>
</dbReference>
<gene>
    <name evidence="9" type="ORF">IWQ60_006315</name>
</gene>
<feature type="compositionally biased region" description="Low complexity" evidence="7">
    <location>
        <begin position="185"/>
        <end position="206"/>
    </location>
</feature>
<evidence type="ECO:0000256" key="3">
    <source>
        <dbReference type="ARBA" id="ARBA00023125"/>
    </source>
</evidence>
<keyword evidence="5" id="KW-0539">Nucleus</keyword>
<dbReference type="EMBL" id="JANBPT010000375">
    <property type="protein sequence ID" value="KAJ1922751.1"/>
    <property type="molecule type" value="Genomic_DNA"/>
</dbReference>
<evidence type="ECO:0000313" key="9">
    <source>
        <dbReference type="EMBL" id="KAJ1922751.1"/>
    </source>
</evidence>
<evidence type="ECO:0000256" key="6">
    <source>
        <dbReference type="SAM" id="Coils"/>
    </source>
</evidence>
<dbReference type="Gene3D" id="1.20.5.170">
    <property type="match status" value="1"/>
</dbReference>
<evidence type="ECO:0000256" key="4">
    <source>
        <dbReference type="ARBA" id="ARBA00023163"/>
    </source>
</evidence>
<accession>A0A9W8DSA4</accession>
<feature type="compositionally biased region" description="Polar residues" evidence="7">
    <location>
        <begin position="220"/>
        <end position="236"/>
    </location>
</feature>
<dbReference type="PROSITE" id="PS50217">
    <property type="entry name" value="BZIP"/>
    <property type="match status" value="1"/>
</dbReference>
<dbReference type="OrthoDB" id="1939598at2759"/>
<dbReference type="CDD" id="cd14705">
    <property type="entry name" value="bZIP_Zip1"/>
    <property type="match status" value="1"/>
</dbReference>
<keyword evidence="4" id="KW-0804">Transcription</keyword>
<dbReference type="AlphaFoldDB" id="A0A9W8DSA4"/>
<evidence type="ECO:0000256" key="1">
    <source>
        <dbReference type="ARBA" id="ARBA00004123"/>
    </source>
</evidence>
<feature type="compositionally biased region" description="Polar residues" evidence="7">
    <location>
        <begin position="420"/>
        <end position="429"/>
    </location>
</feature>
<dbReference type="GO" id="GO:0005634">
    <property type="term" value="C:nucleus"/>
    <property type="evidence" value="ECO:0007669"/>
    <property type="project" value="UniProtKB-SubCell"/>
</dbReference>
<keyword evidence="6" id="KW-0175">Coiled coil</keyword>
<dbReference type="PROSITE" id="PS00036">
    <property type="entry name" value="BZIP_BASIC"/>
    <property type="match status" value="1"/>
</dbReference>
<feature type="coiled-coil region" evidence="6">
    <location>
        <begin position="306"/>
        <end position="340"/>
    </location>
</feature>
<evidence type="ECO:0000313" key="10">
    <source>
        <dbReference type="Proteomes" id="UP001150569"/>
    </source>
</evidence>
<proteinExistence type="predicted"/>
<organism evidence="9 10">
    <name type="scientific">Tieghemiomyces parasiticus</name>
    <dbReference type="NCBI Taxonomy" id="78921"/>
    <lineage>
        <taxon>Eukaryota</taxon>
        <taxon>Fungi</taxon>
        <taxon>Fungi incertae sedis</taxon>
        <taxon>Zoopagomycota</taxon>
        <taxon>Kickxellomycotina</taxon>
        <taxon>Dimargaritomycetes</taxon>
        <taxon>Dimargaritales</taxon>
        <taxon>Dimargaritaceae</taxon>
        <taxon>Tieghemiomyces</taxon>
    </lineage>
</organism>
<dbReference type="InterPro" id="IPR046347">
    <property type="entry name" value="bZIP_sf"/>
</dbReference>
<dbReference type="SMART" id="SM00338">
    <property type="entry name" value="BRLZ"/>
    <property type="match status" value="1"/>
</dbReference>
<feature type="domain" description="BZIP" evidence="8">
    <location>
        <begin position="281"/>
        <end position="344"/>
    </location>
</feature>
<comment type="subcellular location">
    <subcellularLocation>
        <location evidence="1">Nucleus</location>
    </subcellularLocation>
</comment>
<name>A0A9W8DSA4_9FUNG</name>
<dbReference type="PANTHER" id="PTHR13044">
    <property type="entry name" value="ACTIVATING TRANSCRIPTION FACTOR ATF 4/5"/>
    <property type="match status" value="1"/>
</dbReference>
<dbReference type="PANTHER" id="PTHR13044:SF14">
    <property type="entry name" value="CRYPTOCEPHAL, ISOFORM A"/>
    <property type="match status" value="1"/>
</dbReference>
<evidence type="ECO:0000259" key="8">
    <source>
        <dbReference type="PROSITE" id="PS50217"/>
    </source>
</evidence>
<dbReference type="GO" id="GO:0000977">
    <property type="term" value="F:RNA polymerase II transcription regulatory region sequence-specific DNA binding"/>
    <property type="evidence" value="ECO:0007669"/>
    <property type="project" value="TreeGrafter"/>
</dbReference>
<evidence type="ECO:0000256" key="2">
    <source>
        <dbReference type="ARBA" id="ARBA00023015"/>
    </source>
</evidence>
<feature type="region of interest" description="Disordered" evidence="7">
    <location>
        <begin position="376"/>
        <end position="429"/>
    </location>
</feature>
<reference evidence="9" key="1">
    <citation type="submission" date="2022-07" db="EMBL/GenBank/DDBJ databases">
        <title>Phylogenomic reconstructions and comparative analyses of Kickxellomycotina fungi.</title>
        <authorList>
            <person name="Reynolds N.K."/>
            <person name="Stajich J.E."/>
            <person name="Barry K."/>
            <person name="Grigoriev I.V."/>
            <person name="Crous P."/>
            <person name="Smith M.E."/>
        </authorList>
    </citation>
    <scope>NUCLEOTIDE SEQUENCE</scope>
    <source>
        <strain evidence="9">RSA 861</strain>
    </source>
</reference>
<evidence type="ECO:0000256" key="5">
    <source>
        <dbReference type="ARBA" id="ARBA00023242"/>
    </source>
</evidence>
<comment type="caution">
    <text evidence="9">The sequence shown here is derived from an EMBL/GenBank/DDBJ whole genome shotgun (WGS) entry which is preliminary data.</text>
</comment>
<dbReference type="Pfam" id="PF07716">
    <property type="entry name" value="bZIP_2"/>
    <property type="match status" value="1"/>
</dbReference>
<feature type="compositionally biased region" description="Polar residues" evidence="7">
    <location>
        <begin position="376"/>
        <end position="389"/>
    </location>
</feature>
<dbReference type="GO" id="GO:0001228">
    <property type="term" value="F:DNA-binding transcription activator activity, RNA polymerase II-specific"/>
    <property type="evidence" value="ECO:0007669"/>
    <property type="project" value="TreeGrafter"/>
</dbReference>
<evidence type="ECO:0000256" key="7">
    <source>
        <dbReference type="SAM" id="MobiDB-lite"/>
    </source>
</evidence>
<protein>
    <recommendedName>
        <fullName evidence="8">BZIP domain-containing protein</fullName>
    </recommendedName>
</protein>
<feature type="region of interest" description="Disordered" evidence="7">
    <location>
        <begin position="183"/>
        <end position="299"/>
    </location>
</feature>
<keyword evidence="2" id="KW-0805">Transcription regulation</keyword>
<dbReference type="InterPro" id="IPR004827">
    <property type="entry name" value="bZIP"/>
</dbReference>
<feature type="compositionally biased region" description="Low complexity" evidence="7">
    <location>
        <begin position="242"/>
        <end position="254"/>
    </location>
</feature>
<keyword evidence="3" id="KW-0238">DNA-binding</keyword>
<keyword evidence="10" id="KW-1185">Reference proteome</keyword>